<organism evidence="2 3">
    <name type="scientific">Amycolatopsis alkalitolerans</name>
    <dbReference type="NCBI Taxonomy" id="2547244"/>
    <lineage>
        <taxon>Bacteria</taxon>
        <taxon>Bacillati</taxon>
        <taxon>Actinomycetota</taxon>
        <taxon>Actinomycetes</taxon>
        <taxon>Pseudonocardiales</taxon>
        <taxon>Pseudonocardiaceae</taxon>
        <taxon>Amycolatopsis</taxon>
    </lineage>
</organism>
<keyword evidence="1" id="KW-0472">Membrane</keyword>
<sequence>MTTPRTRSRAGRHRHRLLLLVPYLWSVAAIPLVNSVHAAPLGVPLLLWWALAGVVVTTGCLGVVWRLDRAREVTGR</sequence>
<keyword evidence="1" id="KW-1133">Transmembrane helix</keyword>
<comment type="caution">
    <text evidence="2">The sequence shown here is derived from an EMBL/GenBank/DDBJ whole genome shotgun (WGS) entry which is preliminary data.</text>
</comment>
<evidence type="ECO:0000313" key="2">
    <source>
        <dbReference type="EMBL" id="TNC26445.1"/>
    </source>
</evidence>
<keyword evidence="1" id="KW-0812">Transmembrane</keyword>
<evidence type="ECO:0000313" key="3">
    <source>
        <dbReference type="Proteomes" id="UP000305546"/>
    </source>
</evidence>
<evidence type="ECO:0000256" key="1">
    <source>
        <dbReference type="SAM" id="Phobius"/>
    </source>
</evidence>
<dbReference type="RefSeq" id="WP_139096734.1">
    <property type="nucleotide sequence ID" value="NZ_VDFW01000008.1"/>
</dbReference>
<dbReference type="EMBL" id="VDFW01000008">
    <property type="protein sequence ID" value="TNC26445.1"/>
    <property type="molecule type" value="Genomic_DNA"/>
</dbReference>
<accession>A0A5C4M4V4</accession>
<dbReference type="AlphaFoldDB" id="A0A5C4M4V4"/>
<protein>
    <submittedName>
        <fullName evidence="2">DUF3311 domain-containing protein</fullName>
    </submittedName>
</protein>
<dbReference type="InterPro" id="IPR021741">
    <property type="entry name" value="DUF3311"/>
</dbReference>
<dbReference type="Proteomes" id="UP000305546">
    <property type="component" value="Unassembled WGS sequence"/>
</dbReference>
<keyword evidence="3" id="KW-1185">Reference proteome</keyword>
<feature type="transmembrane region" description="Helical" evidence="1">
    <location>
        <begin position="48"/>
        <end position="67"/>
    </location>
</feature>
<reference evidence="2 3" key="1">
    <citation type="submission" date="2019-06" db="EMBL/GenBank/DDBJ databases">
        <title>Amycolatopsis alkalitolerans sp. nov., isolated from Gastrodia elata Blume.</title>
        <authorList>
            <person name="Narsing Rao M.P."/>
            <person name="Li W.J."/>
        </authorList>
    </citation>
    <scope>NUCLEOTIDE SEQUENCE [LARGE SCALE GENOMIC DNA]</scope>
    <source>
        <strain evidence="2 3">SYSUP0005</strain>
    </source>
</reference>
<gene>
    <name evidence="2" type="ORF">FG385_11865</name>
</gene>
<name>A0A5C4M4V4_9PSEU</name>
<proteinExistence type="predicted"/>
<dbReference type="Pfam" id="PF11755">
    <property type="entry name" value="DUF3311"/>
    <property type="match status" value="1"/>
</dbReference>